<dbReference type="AlphaFoldDB" id="A0A848BSE7"/>
<dbReference type="EMBL" id="JABAFG010000004">
    <property type="protein sequence ID" value="NME27748.1"/>
    <property type="molecule type" value="Genomic_DNA"/>
</dbReference>
<proteinExistence type="predicted"/>
<organism evidence="1 2">
    <name type="scientific">Megasphaera hexanoica</name>
    <dbReference type="NCBI Taxonomy" id="1675036"/>
    <lineage>
        <taxon>Bacteria</taxon>
        <taxon>Bacillati</taxon>
        <taxon>Bacillota</taxon>
        <taxon>Negativicutes</taxon>
        <taxon>Veillonellales</taxon>
        <taxon>Veillonellaceae</taxon>
        <taxon>Megasphaera</taxon>
    </lineage>
</organism>
<dbReference type="Proteomes" id="UP000591071">
    <property type="component" value="Unassembled WGS sequence"/>
</dbReference>
<gene>
    <name evidence="1" type="ORF">HF872_03780</name>
</gene>
<evidence type="ECO:0000313" key="2">
    <source>
        <dbReference type="Proteomes" id="UP000591071"/>
    </source>
</evidence>
<sequence length="74" mass="8345">MYENETNAEKMNRLINGLVMSVGGYINAKENKFDESAIEVQYLAMKGVYEDVVKQAKIMNAANTKGKIIQFPKL</sequence>
<name>A0A848BSE7_9FIRM</name>
<comment type="caution">
    <text evidence="1">The sequence shown here is derived from an EMBL/GenBank/DDBJ whole genome shotgun (WGS) entry which is preliminary data.</text>
</comment>
<reference evidence="1 2" key="1">
    <citation type="submission" date="2020-04" db="EMBL/GenBank/DDBJ databases">
        <authorList>
            <person name="Hitch T.C.A."/>
            <person name="Wylensek D."/>
            <person name="Clavel T."/>
        </authorList>
    </citation>
    <scope>NUCLEOTIDE SEQUENCE [LARGE SCALE GENOMIC DNA]</scope>
    <source>
        <strain evidence="1 2">Oil-RF-744-FAT-WT-6-1</strain>
    </source>
</reference>
<protein>
    <submittedName>
        <fullName evidence="1">Uncharacterized protein</fullName>
    </submittedName>
</protein>
<dbReference type="RefSeq" id="WP_170087282.1">
    <property type="nucleotide sequence ID" value="NZ_JABAFG010000004.1"/>
</dbReference>
<evidence type="ECO:0000313" key="1">
    <source>
        <dbReference type="EMBL" id="NME27748.1"/>
    </source>
</evidence>
<accession>A0A848BSE7</accession>